<proteinExistence type="predicted"/>
<organism evidence="1">
    <name type="scientific">Utricularia reniformis</name>
    <dbReference type="NCBI Taxonomy" id="192314"/>
    <lineage>
        <taxon>Eukaryota</taxon>
        <taxon>Viridiplantae</taxon>
        <taxon>Streptophyta</taxon>
        <taxon>Embryophyta</taxon>
        <taxon>Tracheophyta</taxon>
        <taxon>Spermatophyta</taxon>
        <taxon>Magnoliopsida</taxon>
        <taxon>eudicotyledons</taxon>
        <taxon>Gunneridae</taxon>
        <taxon>Pentapetalae</taxon>
        <taxon>asterids</taxon>
        <taxon>lamiids</taxon>
        <taxon>Lamiales</taxon>
        <taxon>Lentibulariaceae</taxon>
        <taxon>Utricularia</taxon>
    </lineage>
</organism>
<geneLocation type="mitochondrion" evidence="1"/>
<reference evidence="1" key="1">
    <citation type="submission" date="2017-03" db="EMBL/GenBank/DDBJ databases">
        <title>The mitochondrial genome of the carnivorous plant Utricularia reniformis (Lentibulariaceae): structure, comparative analysis and evolutionary landmarks.</title>
        <authorList>
            <person name="Silva S.R."/>
            <person name="Alvarenga D.O."/>
            <person name="Michael T.P."/>
            <person name="Miranda V.F.O."/>
            <person name="Varani A.M."/>
        </authorList>
    </citation>
    <scope>NUCLEOTIDE SEQUENCE</scope>
</reference>
<protein>
    <submittedName>
        <fullName evidence="1">Uncharacterized protein</fullName>
    </submittedName>
</protein>
<dbReference type="AlphaFoldDB" id="A0A1Y0B3T3"/>
<gene>
    <name evidence="1" type="ORF">AEK19_MT1818</name>
</gene>
<evidence type="ECO:0000313" key="1">
    <source>
        <dbReference type="EMBL" id="ART31989.1"/>
    </source>
</evidence>
<accession>A0A1Y0B3T3</accession>
<sequence length="72" mass="8289">MRKSIQNTQRVDRTMQRVLINSLASQSNHSKVLLHFGTWLKRLACSVVRKAPMEDLLYSFDFPSVLINLSPT</sequence>
<dbReference type="EMBL" id="KY774314">
    <property type="protein sequence ID" value="ART31989.1"/>
    <property type="molecule type" value="Genomic_DNA"/>
</dbReference>
<keyword evidence="1" id="KW-0496">Mitochondrion</keyword>
<name>A0A1Y0B3T3_9LAMI</name>